<dbReference type="InterPro" id="IPR001753">
    <property type="entry name" value="Enoyl-CoA_hydra/iso"/>
</dbReference>
<accession>A0A366X255</accession>
<dbReference type="PANTHER" id="PTHR42964">
    <property type="entry name" value="ENOYL-COA HYDRATASE"/>
    <property type="match status" value="1"/>
</dbReference>
<proteinExistence type="inferred from homology"/>
<dbReference type="Proteomes" id="UP000252706">
    <property type="component" value="Unassembled WGS sequence"/>
</dbReference>
<name>A0A366X255_9RHOB</name>
<dbReference type="Gene3D" id="1.10.12.10">
    <property type="entry name" value="Lyase 2-enoyl-coa Hydratase, Chain A, domain 2"/>
    <property type="match status" value="1"/>
</dbReference>
<dbReference type="Pfam" id="PF00378">
    <property type="entry name" value="ECH_1"/>
    <property type="match status" value="1"/>
</dbReference>
<sequence>MLPTSPHLELEQDGAWLTVWFNEPDKRNPLTGERVVALLDLCAALQTSDIRGITFRGQGGIFCAGGDLKAFKSVFQGGASKQDIIAMSLQAADLFDAVAALPQFTVMAVEGAAMAGGFGLACVGDMVIATEGAKFSLSETRIGLTPAQIAPFVVARLGLPTARRLMLTGAAFNSAIAHETGLVDQIVPPGGMETALGQVRSNVQAAAPAALAAIKQQLAQMPFQTRDQQRQTAAESFAARMLSDEAREGISAFFDKRKPKWAEG</sequence>
<evidence type="ECO:0000313" key="3">
    <source>
        <dbReference type="Proteomes" id="UP000252706"/>
    </source>
</evidence>
<gene>
    <name evidence="2" type="ORF">DS909_07205</name>
</gene>
<dbReference type="GO" id="GO:0003824">
    <property type="term" value="F:catalytic activity"/>
    <property type="evidence" value="ECO:0007669"/>
    <property type="project" value="UniProtKB-ARBA"/>
</dbReference>
<dbReference type="InterPro" id="IPR051683">
    <property type="entry name" value="Enoyl-CoA_Hydratase/Isomerase"/>
</dbReference>
<dbReference type="InterPro" id="IPR029045">
    <property type="entry name" value="ClpP/crotonase-like_dom_sf"/>
</dbReference>
<dbReference type="SUPFAM" id="SSF52096">
    <property type="entry name" value="ClpP/crotonase"/>
    <property type="match status" value="1"/>
</dbReference>
<dbReference type="PANTHER" id="PTHR42964:SF1">
    <property type="entry name" value="POLYKETIDE BIOSYNTHESIS ENOYL-COA HYDRATASE PKSH-RELATED"/>
    <property type="match status" value="1"/>
</dbReference>
<dbReference type="AlphaFoldDB" id="A0A366X255"/>
<dbReference type="CDD" id="cd06558">
    <property type="entry name" value="crotonase-like"/>
    <property type="match status" value="1"/>
</dbReference>
<evidence type="ECO:0000256" key="1">
    <source>
        <dbReference type="ARBA" id="ARBA00005254"/>
    </source>
</evidence>
<evidence type="ECO:0008006" key="4">
    <source>
        <dbReference type="Google" id="ProtNLM"/>
    </source>
</evidence>
<organism evidence="2 3">
    <name type="scientific">Phaeobacter gallaeciensis</name>
    <dbReference type="NCBI Taxonomy" id="60890"/>
    <lineage>
        <taxon>Bacteria</taxon>
        <taxon>Pseudomonadati</taxon>
        <taxon>Pseudomonadota</taxon>
        <taxon>Alphaproteobacteria</taxon>
        <taxon>Rhodobacterales</taxon>
        <taxon>Roseobacteraceae</taxon>
        <taxon>Phaeobacter</taxon>
    </lineage>
</organism>
<comment type="caution">
    <text evidence="2">The sequence shown here is derived from an EMBL/GenBank/DDBJ whole genome shotgun (WGS) entry which is preliminary data.</text>
</comment>
<dbReference type="InterPro" id="IPR014748">
    <property type="entry name" value="Enoyl-CoA_hydra_C"/>
</dbReference>
<dbReference type="OrthoDB" id="9795613at2"/>
<reference evidence="2 3" key="1">
    <citation type="submission" date="2018-07" db="EMBL/GenBank/DDBJ databases">
        <title>Modular assembly of carbohydrate-degrading microbial communities in the ocean.</title>
        <authorList>
            <person name="Enke T.N."/>
            <person name="Datta M.S."/>
            <person name="Schwartzman J.A."/>
            <person name="Cermak N."/>
            <person name="Schmitz D.A."/>
            <person name="Barrere J."/>
            <person name="Cordero O.X."/>
        </authorList>
    </citation>
    <scope>NUCLEOTIDE SEQUENCE [LARGE SCALE GENOMIC DNA]</scope>
    <source>
        <strain evidence="2 3">C3M10</strain>
    </source>
</reference>
<dbReference type="RefSeq" id="WP_113822785.1">
    <property type="nucleotide sequence ID" value="NZ_QOCE01000017.1"/>
</dbReference>
<comment type="similarity">
    <text evidence="1">Belongs to the enoyl-CoA hydratase/isomerase family.</text>
</comment>
<evidence type="ECO:0000313" key="2">
    <source>
        <dbReference type="EMBL" id="RBW57926.1"/>
    </source>
</evidence>
<protein>
    <recommendedName>
        <fullName evidence="4">Enoyl-CoA hydratase</fullName>
    </recommendedName>
</protein>
<dbReference type="EMBL" id="QOCE01000017">
    <property type="protein sequence ID" value="RBW57926.1"/>
    <property type="molecule type" value="Genomic_DNA"/>
</dbReference>
<dbReference type="Gene3D" id="3.90.226.10">
    <property type="entry name" value="2-enoyl-CoA Hydratase, Chain A, domain 1"/>
    <property type="match status" value="1"/>
</dbReference>